<evidence type="ECO:0000313" key="2">
    <source>
        <dbReference type="EMBL" id="CAG6774701.1"/>
    </source>
</evidence>
<evidence type="ECO:0008006" key="3">
    <source>
        <dbReference type="Google" id="ProtNLM"/>
    </source>
</evidence>
<sequence>MVLSSNTVCAIFVAKFVLVIVLVSETLASNYPESNNPKPCAQKKNVITKTIPICVPQGKNGWTTESLDNCVKVLKHECPEFNEAECVWYTWKPAGCQQMVLPTCRLKYYAKKYTWMEIYYVNQYGTWADSKRAVFDIIEIHRLVKNHDAFRHSDQNDYPDNVLDREGERGLSWITQDNPHIKIATTEPICYKSDEGQDLCNVFIKNFLESQYPTGFVNSQVPGITPKEVKHKAKIVWNYSSECSEALIDKVKTDVCKVLFKRVSNYPVDGTCHIVLEAQAYSEKNHSSEFNHINPKDSAMTLRYAYFNYETEED</sequence>
<keyword evidence="1" id="KW-0732">Signal</keyword>
<organism evidence="2">
    <name type="scientific">Cacopsylla melanoneura</name>
    <dbReference type="NCBI Taxonomy" id="428564"/>
    <lineage>
        <taxon>Eukaryota</taxon>
        <taxon>Metazoa</taxon>
        <taxon>Ecdysozoa</taxon>
        <taxon>Arthropoda</taxon>
        <taxon>Hexapoda</taxon>
        <taxon>Insecta</taxon>
        <taxon>Pterygota</taxon>
        <taxon>Neoptera</taxon>
        <taxon>Paraneoptera</taxon>
        <taxon>Hemiptera</taxon>
        <taxon>Sternorrhyncha</taxon>
        <taxon>Psylloidea</taxon>
        <taxon>Psyllidae</taxon>
        <taxon>Psyllinae</taxon>
        <taxon>Cacopsylla</taxon>
    </lineage>
</organism>
<dbReference type="AlphaFoldDB" id="A0A8D9F2C4"/>
<dbReference type="EMBL" id="HBUF01595688">
    <property type="protein sequence ID" value="CAG6774697.1"/>
    <property type="molecule type" value="Transcribed_RNA"/>
</dbReference>
<dbReference type="EMBL" id="HBUF01595690">
    <property type="protein sequence ID" value="CAG6774701.1"/>
    <property type="molecule type" value="Transcribed_RNA"/>
</dbReference>
<dbReference type="EMBL" id="HBUF01311385">
    <property type="protein sequence ID" value="CAG6693234.1"/>
    <property type="molecule type" value="Transcribed_RNA"/>
</dbReference>
<proteinExistence type="predicted"/>
<feature type="signal peptide" evidence="1">
    <location>
        <begin position="1"/>
        <end position="28"/>
    </location>
</feature>
<reference evidence="2" key="1">
    <citation type="submission" date="2021-05" db="EMBL/GenBank/DDBJ databases">
        <authorList>
            <person name="Alioto T."/>
            <person name="Alioto T."/>
            <person name="Gomez Garrido J."/>
        </authorList>
    </citation>
    <scope>NUCLEOTIDE SEQUENCE</scope>
</reference>
<dbReference type="EMBL" id="HBUF01595689">
    <property type="protein sequence ID" value="CAG6774699.1"/>
    <property type="molecule type" value="Transcribed_RNA"/>
</dbReference>
<feature type="chain" id="PRO_5036262997" description="Secreted protein" evidence="1">
    <location>
        <begin position="29"/>
        <end position="314"/>
    </location>
</feature>
<protein>
    <recommendedName>
        <fullName evidence="3">Secreted protein</fullName>
    </recommendedName>
</protein>
<evidence type="ECO:0000256" key="1">
    <source>
        <dbReference type="SAM" id="SignalP"/>
    </source>
</evidence>
<name>A0A8D9F2C4_9HEMI</name>
<accession>A0A8D9F2C4</accession>